<feature type="transmembrane region" description="Helical" evidence="12">
    <location>
        <begin position="91"/>
        <end position="111"/>
    </location>
</feature>
<evidence type="ECO:0000256" key="1">
    <source>
        <dbReference type="ARBA" id="ARBA00001970"/>
    </source>
</evidence>
<evidence type="ECO:0000256" key="11">
    <source>
        <dbReference type="ARBA" id="ARBA00024225"/>
    </source>
</evidence>
<accession>A0ABD1DWI5</accession>
<dbReference type="InterPro" id="IPR045150">
    <property type="entry name" value="CYB561D1/2"/>
</dbReference>
<protein>
    <recommendedName>
        <fullName evidence="11">ascorbate ferrireductase (transmembrane)</fullName>
        <ecNumber evidence="11">7.2.1.3</ecNumber>
    </recommendedName>
</protein>
<sequence length="137" mass="15569">MTAEASLKTGEPLVNCLAVAFNTINHVLIGYVTIYLSYVSYMNGFGKLFTWHMFLCTIGYQFFMAESFLTLYSANSWTVLYGNEVKRRWHWVLQAVGFVAIFVGVGLEIYIKEDNGRAHFKSDHAITGMNWSGCLDK</sequence>
<keyword evidence="4" id="KW-0349">Heme</keyword>
<evidence type="ECO:0000256" key="8">
    <source>
        <dbReference type="ARBA" id="ARBA00022989"/>
    </source>
</evidence>
<feature type="domain" description="Cytochrome b561" evidence="13">
    <location>
        <begin position="20"/>
        <end position="137"/>
    </location>
</feature>
<keyword evidence="7" id="KW-0249">Electron transport</keyword>
<evidence type="ECO:0000256" key="5">
    <source>
        <dbReference type="ARBA" id="ARBA00022692"/>
    </source>
</evidence>
<dbReference type="PROSITE" id="PS50939">
    <property type="entry name" value="CYTOCHROME_B561"/>
    <property type="match status" value="1"/>
</dbReference>
<dbReference type="PANTHER" id="PTHR15422">
    <property type="entry name" value="OS05G0565100 PROTEIN"/>
    <property type="match status" value="1"/>
</dbReference>
<evidence type="ECO:0000256" key="7">
    <source>
        <dbReference type="ARBA" id="ARBA00022982"/>
    </source>
</evidence>
<evidence type="ECO:0000256" key="3">
    <source>
        <dbReference type="ARBA" id="ARBA00022448"/>
    </source>
</evidence>
<proteinExistence type="predicted"/>
<feature type="transmembrane region" description="Helical" evidence="12">
    <location>
        <begin position="12"/>
        <end position="36"/>
    </location>
</feature>
<feature type="transmembrane region" description="Helical" evidence="12">
    <location>
        <begin position="48"/>
        <end position="71"/>
    </location>
</feature>
<keyword evidence="10 12" id="KW-0472">Membrane</keyword>
<evidence type="ECO:0000256" key="10">
    <source>
        <dbReference type="ARBA" id="ARBA00023136"/>
    </source>
</evidence>
<keyword evidence="9" id="KW-0408">Iron</keyword>
<evidence type="ECO:0000259" key="13">
    <source>
        <dbReference type="PROSITE" id="PS50939"/>
    </source>
</evidence>
<dbReference type="InterPro" id="IPR006593">
    <property type="entry name" value="Cyt_b561/ferric_Rdtase_TM"/>
</dbReference>
<dbReference type="AlphaFoldDB" id="A0ABD1DWI5"/>
<comment type="cofactor">
    <cofactor evidence="1">
        <name>heme b</name>
        <dbReference type="ChEBI" id="CHEBI:60344"/>
    </cofactor>
</comment>
<dbReference type="PANTHER" id="PTHR15422:SF43">
    <property type="entry name" value="ASCORBATE FERRIREDUCTASE (TRANSMEMBRANE)"/>
    <property type="match status" value="1"/>
</dbReference>
<evidence type="ECO:0000256" key="4">
    <source>
        <dbReference type="ARBA" id="ARBA00022617"/>
    </source>
</evidence>
<evidence type="ECO:0000256" key="6">
    <source>
        <dbReference type="ARBA" id="ARBA00022723"/>
    </source>
</evidence>
<keyword evidence="8 12" id="KW-1133">Transmembrane helix</keyword>
<dbReference type="GO" id="GO:0016020">
    <property type="term" value="C:membrane"/>
    <property type="evidence" value="ECO:0007669"/>
    <property type="project" value="UniProtKB-SubCell"/>
</dbReference>
<organism evidence="14 15">
    <name type="scientific">Culex pipiens pipiens</name>
    <name type="common">Northern house mosquito</name>
    <dbReference type="NCBI Taxonomy" id="38569"/>
    <lineage>
        <taxon>Eukaryota</taxon>
        <taxon>Metazoa</taxon>
        <taxon>Ecdysozoa</taxon>
        <taxon>Arthropoda</taxon>
        <taxon>Hexapoda</taxon>
        <taxon>Insecta</taxon>
        <taxon>Pterygota</taxon>
        <taxon>Neoptera</taxon>
        <taxon>Endopterygota</taxon>
        <taxon>Diptera</taxon>
        <taxon>Nematocera</taxon>
        <taxon>Culicoidea</taxon>
        <taxon>Culicidae</taxon>
        <taxon>Culicinae</taxon>
        <taxon>Culicini</taxon>
        <taxon>Culex</taxon>
        <taxon>Culex</taxon>
    </lineage>
</organism>
<dbReference type="Gene3D" id="1.20.120.1770">
    <property type="match status" value="1"/>
</dbReference>
<keyword evidence="15" id="KW-1185">Reference proteome</keyword>
<evidence type="ECO:0000256" key="9">
    <source>
        <dbReference type="ARBA" id="ARBA00023004"/>
    </source>
</evidence>
<dbReference type="GO" id="GO:0140571">
    <property type="term" value="F:transmembrane ascorbate ferrireductase activity"/>
    <property type="evidence" value="ECO:0007669"/>
    <property type="project" value="UniProtKB-EC"/>
</dbReference>
<evidence type="ECO:0000313" key="15">
    <source>
        <dbReference type="Proteomes" id="UP001562425"/>
    </source>
</evidence>
<name>A0ABD1DWI5_CULPP</name>
<gene>
    <name evidence="14" type="ORF">pipiens_019054</name>
</gene>
<evidence type="ECO:0000256" key="12">
    <source>
        <dbReference type="SAM" id="Phobius"/>
    </source>
</evidence>
<keyword evidence="6" id="KW-0479">Metal-binding</keyword>
<evidence type="ECO:0000256" key="2">
    <source>
        <dbReference type="ARBA" id="ARBA00004141"/>
    </source>
</evidence>
<dbReference type="EC" id="7.2.1.3" evidence="11"/>
<dbReference type="GO" id="GO:0046872">
    <property type="term" value="F:metal ion binding"/>
    <property type="evidence" value="ECO:0007669"/>
    <property type="project" value="UniProtKB-KW"/>
</dbReference>
<comment type="subcellular location">
    <subcellularLocation>
        <location evidence="2">Membrane</location>
        <topology evidence="2">Multi-pass membrane protein</topology>
    </subcellularLocation>
</comment>
<evidence type="ECO:0000313" key="14">
    <source>
        <dbReference type="EMBL" id="KAL1404112.1"/>
    </source>
</evidence>
<dbReference type="Proteomes" id="UP001562425">
    <property type="component" value="Unassembled WGS sequence"/>
</dbReference>
<reference evidence="14 15" key="1">
    <citation type="submission" date="2024-05" db="EMBL/GenBank/DDBJ databases">
        <title>Culex pipiens pipiens assembly and annotation.</title>
        <authorList>
            <person name="Alout H."/>
            <person name="Durand T."/>
        </authorList>
    </citation>
    <scope>NUCLEOTIDE SEQUENCE [LARGE SCALE GENOMIC DNA]</scope>
    <source>
        <strain evidence="14">HA-2024</strain>
        <tissue evidence="14">Whole body</tissue>
    </source>
</reference>
<keyword evidence="3" id="KW-0813">Transport</keyword>
<keyword evidence="5 12" id="KW-0812">Transmembrane</keyword>
<dbReference type="EMBL" id="JBEHCU010000797">
    <property type="protein sequence ID" value="KAL1404112.1"/>
    <property type="molecule type" value="Genomic_DNA"/>
</dbReference>
<comment type="caution">
    <text evidence="14">The sequence shown here is derived from an EMBL/GenBank/DDBJ whole genome shotgun (WGS) entry which is preliminary data.</text>
</comment>
<dbReference type="Pfam" id="PF03188">
    <property type="entry name" value="Cytochrom_B561"/>
    <property type="match status" value="1"/>
</dbReference>